<evidence type="ECO:0000259" key="1">
    <source>
        <dbReference type="Pfam" id="PF01261"/>
    </source>
</evidence>
<dbReference type="Proteomes" id="UP000671852">
    <property type="component" value="Chromosome"/>
</dbReference>
<feature type="domain" description="Xylose isomerase-like TIM barrel" evidence="1">
    <location>
        <begin position="22"/>
        <end position="190"/>
    </location>
</feature>
<dbReference type="RefSeq" id="WP_207561933.1">
    <property type="nucleotide sequence ID" value="NZ_CP046072.1"/>
</dbReference>
<organism evidence="2 3">
    <name type="scientific">Sulfurimonas aquatica</name>
    <dbReference type="NCBI Taxonomy" id="2672570"/>
    <lineage>
        <taxon>Bacteria</taxon>
        <taxon>Pseudomonadati</taxon>
        <taxon>Campylobacterota</taxon>
        <taxon>Epsilonproteobacteria</taxon>
        <taxon>Campylobacterales</taxon>
        <taxon>Sulfurimonadaceae</taxon>
        <taxon>Sulfurimonas</taxon>
    </lineage>
</organism>
<accession>A0A975GBK8</accession>
<dbReference type="AlphaFoldDB" id="A0A975GBK8"/>
<keyword evidence="3" id="KW-1185">Reference proteome</keyword>
<evidence type="ECO:0000313" key="2">
    <source>
        <dbReference type="EMBL" id="QSZ40655.1"/>
    </source>
</evidence>
<dbReference type="InterPro" id="IPR013022">
    <property type="entry name" value="Xyl_isomerase-like_TIM-brl"/>
</dbReference>
<reference evidence="2" key="2">
    <citation type="submission" date="2021-04" db="EMBL/GenBank/DDBJ databases">
        <title>Isolation and characterization of a novel species of the genus Sulfurimonas.</title>
        <authorList>
            <person name="Fukui M."/>
        </authorList>
    </citation>
    <scope>NUCLEOTIDE SEQUENCE</scope>
    <source>
        <strain evidence="2">H1576</strain>
    </source>
</reference>
<protein>
    <submittedName>
        <fullName evidence="2">TIM barrel protein</fullName>
    </submittedName>
</protein>
<dbReference type="EMBL" id="CP046072">
    <property type="protein sequence ID" value="QSZ40655.1"/>
    <property type="molecule type" value="Genomic_DNA"/>
</dbReference>
<dbReference type="KEGG" id="saqt:GJV85_00480"/>
<dbReference type="Pfam" id="PF01261">
    <property type="entry name" value="AP_endonuc_2"/>
    <property type="match status" value="1"/>
</dbReference>
<sequence>MKLENFKTMWGFEGDFETACIQAKEAGFEGIEGPSPQDQKERDYWKTCLEKYELEFIAEITTGGDYVPKRDHSVIEHISDVEIAIKNSLELNPRFMNCMGGCDAWEEEDSIIFFKSAIAIAKSYDIEISFETHRSRSLFTPWVTRRMTKAIPEMKLTLDISHWCVVAERLMDTEMDTIKAIAPNVHHFHARVGYAQGPQVPHPAAPEYQKALQSHQECWELAWDSQKAKGMKISTMTPEFGPDGYLHTLPFTNAPIADLWEINCWMAETQKKHFNDYTKY</sequence>
<name>A0A975GBK8_9BACT</name>
<reference evidence="2" key="1">
    <citation type="submission" date="2019-11" db="EMBL/GenBank/DDBJ databases">
        <authorList>
            <person name="Kojima H."/>
        </authorList>
    </citation>
    <scope>NUCLEOTIDE SEQUENCE</scope>
    <source>
        <strain evidence="2">H1576</strain>
    </source>
</reference>
<dbReference type="SUPFAM" id="SSF51658">
    <property type="entry name" value="Xylose isomerase-like"/>
    <property type="match status" value="1"/>
</dbReference>
<proteinExistence type="predicted"/>
<evidence type="ECO:0000313" key="3">
    <source>
        <dbReference type="Proteomes" id="UP000671852"/>
    </source>
</evidence>
<dbReference type="Gene3D" id="3.20.20.150">
    <property type="entry name" value="Divalent-metal-dependent TIM barrel enzymes"/>
    <property type="match status" value="1"/>
</dbReference>
<gene>
    <name evidence="2" type="ORF">GJV85_00480</name>
</gene>
<dbReference type="InterPro" id="IPR036237">
    <property type="entry name" value="Xyl_isomerase-like_sf"/>
</dbReference>